<dbReference type="SMART" id="SM00342">
    <property type="entry name" value="HTH_ARAC"/>
    <property type="match status" value="1"/>
</dbReference>
<keyword evidence="3" id="KW-0804">Transcription</keyword>
<protein>
    <submittedName>
        <fullName evidence="5">HTH-type transcriptional regulator YisR</fullName>
    </submittedName>
</protein>
<comment type="caution">
    <text evidence="5">The sequence shown here is derived from an EMBL/GenBank/DDBJ whole genome shotgun (WGS) entry which is preliminary data.</text>
</comment>
<dbReference type="Pfam" id="PF02311">
    <property type="entry name" value="AraC_binding"/>
    <property type="match status" value="1"/>
</dbReference>
<dbReference type="SUPFAM" id="SSF46689">
    <property type="entry name" value="Homeodomain-like"/>
    <property type="match status" value="2"/>
</dbReference>
<dbReference type="EMBL" id="BOSE01000008">
    <property type="protein sequence ID" value="GIP18307.1"/>
    <property type="molecule type" value="Genomic_DNA"/>
</dbReference>
<evidence type="ECO:0000259" key="4">
    <source>
        <dbReference type="PROSITE" id="PS01124"/>
    </source>
</evidence>
<keyword evidence="6" id="KW-1185">Reference proteome</keyword>
<dbReference type="PANTHER" id="PTHR43280:SF2">
    <property type="entry name" value="HTH-TYPE TRANSCRIPTIONAL REGULATOR EXSA"/>
    <property type="match status" value="1"/>
</dbReference>
<dbReference type="InterPro" id="IPR020449">
    <property type="entry name" value="Tscrpt_reg_AraC-type_HTH"/>
</dbReference>
<dbReference type="Proteomes" id="UP000683139">
    <property type="component" value="Unassembled WGS sequence"/>
</dbReference>
<evidence type="ECO:0000313" key="5">
    <source>
        <dbReference type="EMBL" id="GIP18307.1"/>
    </source>
</evidence>
<dbReference type="Gene3D" id="2.60.120.10">
    <property type="entry name" value="Jelly Rolls"/>
    <property type="match status" value="1"/>
</dbReference>
<keyword evidence="2" id="KW-0238">DNA-binding</keyword>
<dbReference type="InterPro" id="IPR018060">
    <property type="entry name" value="HTH_AraC"/>
</dbReference>
<dbReference type="GO" id="GO:0043565">
    <property type="term" value="F:sequence-specific DNA binding"/>
    <property type="evidence" value="ECO:0007669"/>
    <property type="project" value="InterPro"/>
</dbReference>
<keyword evidence="1" id="KW-0805">Transcription regulation</keyword>
<dbReference type="InterPro" id="IPR037923">
    <property type="entry name" value="HTH-like"/>
</dbReference>
<feature type="domain" description="HTH araC/xylS-type" evidence="4">
    <location>
        <begin position="199"/>
        <end position="297"/>
    </location>
</feature>
<name>A0A920CVM1_9BACL</name>
<sequence>MSEIEQTFPVRKKIPFSSWSPSIHYAQHQLLNTGALPARRIYDFELLYVYRGTAATTINGQRHLAQQGQLLFIPAGVLHQNEAVSEPSTHFLGIHFDFLNDIEVQKEDDIVVDQPSPAAEAFAVEPIWEPFPALSQQVVYTPPAACVQFMEQLTEEFAARPAGYELMCRSLMLHILVMLLRQSRLRYEDAPSQHHRKLLKLIAQMETEYALDWTNKYVAKQLGLSIDHAAKLFRELTGLPPHAYVQTIRHREARRLLRETDLSIERIGEQLGYAGIHYFSRLFKKYEGIAPTEYRKLSRVL</sequence>
<dbReference type="RefSeq" id="WP_213518570.1">
    <property type="nucleotide sequence ID" value="NZ_BOSE01000008.1"/>
</dbReference>
<evidence type="ECO:0000256" key="3">
    <source>
        <dbReference type="ARBA" id="ARBA00023163"/>
    </source>
</evidence>
<evidence type="ECO:0000256" key="1">
    <source>
        <dbReference type="ARBA" id="ARBA00023015"/>
    </source>
</evidence>
<dbReference type="InterPro" id="IPR014710">
    <property type="entry name" value="RmlC-like_jellyroll"/>
</dbReference>
<dbReference type="PRINTS" id="PR00032">
    <property type="entry name" value="HTHARAC"/>
</dbReference>
<reference evidence="5" key="1">
    <citation type="submission" date="2021-03" db="EMBL/GenBank/DDBJ databases">
        <title>Antimicrobial resistance genes in bacteria isolated from Japanese honey, and their potential for conferring macrolide and lincosamide resistance in the American foulbrood pathogen Paenibacillus larvae.</title>
        <authorList>
            <person name="Okamoto M."/>
            <person name="Kumagai M."/>
            <person name="Kanamori H."/>
            <person name="Takamatsu D."/>
        </authorList>
    </citation>
    <scope>NUCLEOTIDE SEQUENCE</scope>
    <source>
        <strain evidence="5">J40TS1</strain>
    </source>
</reference>
<evidence type="ECO:0000313" key="6">
    <source>
        <dbReference type="Proteomes" id="UP000683139"/>
    </source>
</evidence>
<gene>
    <name evidence="5" type="primary">yisR_1</name>
    <name evidence="5" type="ORF">J40TS1_39490</name>
</gene>
<dbReference type="SUPFAM" id="SSF51215">
    <property type="entry name" value="Regulatory protein AraC"/>
    <property type="match status" value="1"/>
</dbReference>
<dbReference type="InterPro" id="IPR009057">
    <property type="entry name" value="Homeodomain-like_sf"/>
</dbReference>
<dbReference type="Pfam" id="PF12833">
    <property type="entry name" value="HTH_18"/>
    <property type="match status" value="1"/>
</dbReference>
<dbReference type="PANTHER" id="PTHR43280">
    <property type="entry name" value="ARAC-FAMILY TRANSCRIPTIONAL REGULATOR"/>
    <property type="match status" value="1"/>
</dbReference>
<dbReference type="AlphaFoldDB" id="A0A920CVM1"/>
<dbReference type="GO" id="GO:0003700">
    <property type="term" value="F:DNA-binding transcription factor activity"/>
    <property type="evidence" value="ECO:0007669"/>
    <property type="project" value="InterPro"/>
</dbReference>
<dbReference type="InterPro" id="IPR003313">
    <property type="entry name" value="AraC-bd"/>
</dbReference>
<proteinExistence type="predicted"/>
<organism evidence="5 6">
    <name type="scientific">Paenibacillus montaniterrae</name>
    <dbReference type="NCBI Taxonomy" id="429341"/>
    <lineage>
        <taxon>Bacteria</taxon>
        <taxon>Bacillati</taxon>
        <taxon>Bacillota</taxon>
        <taxon>Bacilli</taxon>
        <taxon>Bacillales</taxon>
        <taxon>Paenibacillaceae</taxon>
        <taxon>Paenibacillus</taxon>
    </lineage>
</organism>
<evidence type="ECO:0000256" key="2">
    <source>
        <dbReference type="ARBA" id="ARBA00023125"/>
    </source>
</evidence>
<dbReference type="Gene3D" id="1.10.10.60">
    <property type="entry name" value="Homeodomain-like"/>
    <property type="match status" value="2"/>
</dbReference>
<dbReference type="PROSITE" id="PS01124">
    <property type="entry name" value="HTH_ARAC_FAMILY_2"/>
    <property type="match status" value="1"/>
</dbReference>
<accession>A0A920CVM1</accession>